<protein>
    <recommendedName>
        <fullName evidence="2">GP-PDE domain-containing protein</fullName>
    </recommendedName>
</protein>
<dbReference type="EMBL" id="JAXOVC010000005">
    <property type="protein sequence ID" value="KAK4501501.1"/>
    <property type="molecule type" value="Genomic_DNA"/>
</dbReference>
<gene>
    <name evidence="3" type="ORF">PRZ48_007310</name>
</gene>
<dbReference type="SUPFAM" id="SSF51695">
    <property type="entry name" value="PLC-like phosphodiesterases"/>
    <property type="match status" value="1"/>
</dbReference>
<dbReference type="InterPro" id="IPR030395">
    <property type="entry name" value="GP_PDE_dom"/>
</dbReference>
<sequence>MQETQQRPSFPRPDFTTNYSDKQQRRFPQCIAHRGFSAKYPENTMAAFKAAVDVGAHALEMDLQLTKDGILVISHDPTLQSQFGRPAKIADHEWHDMQDLKTVAEPHEPVARLIDILTWLSQPEAHHVWILLEIKVGANAKDIMQHTGQLLRSMPPAPGAKAWNERIVITVLPPSYLTLVAENLPGFPVAHVGFSRSHIQDLLPIPGLSFNIAFPLLVLPGGSRFLTQMQKKHDKPVYAWVVDEEHTMKWCIWHGLDGVLTDDPEKFLDVCKNFDFGAKEPWFPFTVQTYWAALVAVAGMAWKAWTMKALLKPLRHR</sequence>
<dbReference type="Proteomes" id="UP001305779">
    <property type="component" value="Unassembled WGS sequence"/>
</dbReference>
<dbReference type="PANTHER" id="PTHR43805:SF1">
    <property type="entry name" value="GP-PDE DOMAIN-CONTAINING PROTEIN"/>
    <property type="match status" value="1"/>
</dbReference>
<feature type="region of interest" description="Disordered" evidence="1">
    <location>
        <begin position="1"/>
        <end position="23"/>
    </location>
</feature>
<reference evidence="3 4" key="1">
    <citation type="journal article" date="2023" name="G3 (Bethesda)">
        <title>A chromosome-level genome assembly of Zasmidium syzygii isolated from banana leaves.</title>
        <authorList>
            <person name="van Westerhoven A.C."/>
            <person name="Mehrabi R."/>
            <person name="Talebi R."/>
            <person name="Steentjes M.B.F."/>
            <person name="Corcolon B."/>
            <person name="Chong P.A."/>
            <person name="Kema G.H.J."/>
            <person name="Seidl M.F."/>
        </authorList>
    </citation>
    <scope>NUCLEOTIDE SEQUENCE [LARGE SCALE GENOMIC DNA]</scope>
    <source>
        <strain evidence="3 4">P124</strain>
    </source>
</reference>
<dbReference type="Gene3D" id="3.20.20.190">
    <property type="entry name" value="Phosphatidylinositol (PI) phosphodiesterase"/>
    <property type="match status" value="1"/>
</dbReference>
<evidence type="ECO:0000259" key="2">
    <source>
        <dbReference type="PROSITE" id="PS51704"/>
    </source>
</evidence>
<evidence type="ECO:0000313" key="3">
    <source>
        <dbReference type="EMBL" id="KAK4501501.1"/>
    </source>
</evidence>
<dbReference type="InterPro" id="IPR017946">
    <property type="entry name" value="PLC-like_Pdiesterase_TIM-brl"/>
</dbReference>
<accession>A0ABR0EK22</accession>
<dbReference type="Pfam" id="PF03009">
    <property type="entry name" value="GDPD"/>
    <property type="match status" value="1"/>
</dbReference>
<organism evidence="3 4">
    <name type="scientific">Zasmidium cellare</name>
    <name type="common">Wine cellar mold</name>
    <name type="synonym">Racodium cellare</name>
    <dbReference type="NCBI Taxonomy" id="395010"/>
    <lineage>
        <taxon>Eukaryota</taxon>
        <taxon>Fungi</taxon>
        <taxon>Dikarya</taxon>
        <taxon>Ascomycota</taxon>
        <taxon>Pezizomycotina</taxon>
        <taxon>Dothideomycetes</taxon>
        <taxon>Dothideomycetidae</taxon>
        <taxon>Mycosphaerellales</taxon>
        <taxon>Mycosphaerellaceae</taxon>
        <taxon>Zasmidium</taxon>
    </lineage>
</organism>
<keyword evidence="4" id="KW-1185">Reference proteome</keyword>
<dbReference type="PANTHER" id="PTHR43805">
    <property type="entry name" value="GLYCEROPHOSPHORYL DIESTER PHOSPHODIESTERASE"/>
    <property type="match status" value="1"/>
</dbReference>
<evidence type="ECO:0000313" key="4">
    <source>
        <dbReference type="Proteomes" id="UP001305779"/>
    </source>
</evidence>
<name>A0ABR0EK22_ZASCE</name>
<evidence type="ECO:0000256" key="1">
    <source>
        <dbReference type="SAM" id="MobiDB-lite"/>
    </source>
</evidence>
<comment type="caution">
    <text evidence="3">The sequence shown here is derived from an EMBL/GenBank/DDBJ whole genome shotgun (WGS) entry which is preliminary data.</text>
</comment>
<proteinExistence type="predicted"/>
<dbReference type="PROSITE" id="PS51704">
    <property type="entry name" value="GP_PDE"/>
    <property type="match status" value="1"/>
</dbReference>
<feature type="domain" description="GP-PDE" evidence="2">
    <location>
        <begin position="28"/>
        <end position="271"/>
    </location>
</feature>